<dbReference type="AlphaFoldDB" id="A0A8J2YYP9"/>
<dbReference type="InterPro" id="IPR051448">
    <property type="entry name" value="CdaR-like_regulators"/>
</dbReference>
<dbReference type="PANTHER" id="PTHR33744:SF7">
    <property type="entry name" value="PUCR FAMILY TRANSCRIPTIONAL REGULATOR"/>
    <property type="match status" value="1"/>
</dbReference>
<comment type="caution">
    <text evidence="3">The sequence shown here is derived from an EMBL/GenBank/DDBJ whole genome shotgun (WGS) entry which is preliminary data.</text>
</comment>
<dbReference type="SUPFAM" id="SSF55781">
    <property type="entry name" value="GAF domain-like"/>
    <property type="match status" value="1"/>
</dbReference>
<dbReference type="RefSeq" id="WP_189051138.1">
    <property type="nucleotide sequence ID" value="NZ_BMJQ01000016.1"/>
</dbReference>
<accession>A0A8J2YYP9</accession>
<gene>
    <name evidence="3" type="ORF">GCM10011611_52530</name>
</gene>
<dbReference type="InterPro" id="IPR003018">
    <property type="entry name" value="GAF"/>
</dbReference>
<dbReference type="Pfam" id="PF13556">
    <property type="entry name" value="HTH_30"/>
    <property type="match status" value="1"/>
</dbReference>
<dbReference type="Gene3D" id="3.30.450.40">
    <property type="match status" value="1"/>
</dbReference>
<evidence type="ECO:0000313" key="3">
    <source>
        <dbReference type="EMBL" id="GGF39635.1"/>
    </source>
</evidence>
<organism evidence="3 4">
    <name type="scientific">Aliidongia dinghuensis</name>
    <dbReference type="NCBI Taxonomy" id="1867774"/>
    <lineage>
        <taxon>Bacteria</taxon>
        <taxon>Pseudomonadati</taxon>
        <taxon>Pseudomonadota</taxon>
        <taxon>Alphaproteobacteria</taxon>
        <taxon>Rhodospirillales</taxon>
        <taxon>Dongiaceae</taxon>
        <taxon>Aliidongia</taxon>
    </lineage>
</organism>
<dbReference type="PANTHER" id="PTHR33744">
    <property type="entry name" value="CARBOHYDRATE DIACID REGULATOR"/>
    <property type="match status" value="1"/>
</dbReference>
<reference evidence="3" key="2">
    <citation type="submission" date="2020-09" db="EMBL/GenBank/DDBJ databases">
        <authorList>
            <person name="Sun Q."/>
            <person name="Zhou Y."/>
        </authorList>
    </citation>
    <scope>NUCLEOTIDE SEQUENCE</scope>
    <source>
        <strain evidence="3">CGMCC 1.15725</strain>
    </source>
</reference>
<dbReference type="Gene3D" id="1.10.10.2840">
    <property type="entry name" value="PucR C-terminal helix-turn-helix domain"/>
    <property type="match status" value="1"/>
</dbReference>
<dbReference type="InterPro" id="IPR041522">
    <property type="entry name" value="CdaR_GGDEF"/>
</dbReference>
<dbReference type="InterPro" id="IPR042070">
    <property type="entry name" value="PucR_C-HTH_sf"/>
</dbReference>
<dbReference type="SMART" id="SM00065">
    <property type="entry name" value="GAF"/>
    <property type="match status" value="1"/>
</dbReference>
<dbReference type="Pfam" id="PF17853">
    <property type="entry name" value="GGDEF_2"/>
    <property type="match status" value="1"/>
</dbReference>
<keyword evidence="4" id="KW-1185">Reference proteome</keyword>
<dbReference type="InterPro" id="IPR025736">
    <property type="entry name" value="PucR_C-HTH_dom"/>
</dbReference>
<protein>
    <submittedName>
        <fullName evidence="3">PucR family transcriptional regulator</fullName>
    </submittedName>
</protein>
<sequence length="599" mass="65571">MEPSLFTSLGAVASLINRSSDLDQTLQHLLEAVCRRSPWSAGGIMSIDQEGGWAETVARYDPHGLGARVDRRWPLAESPSRIALELNEPVIIHDAQQSEQFPGYRRESIEHDYHTVVVLPMAYRNARGHRIVLSLRSRQAVEVTPDELAFLQFVVHLGQIAMDKARSLAEEQAFGERLRAALVAHGALLDQVLADESVSAAAAMVEAMLPHPPVIVDLTTRRVMAERSPLPDLLDDAAWRTAVTEDLGPQFLELAGRAVAGHRYEVRDLPLVIDGRSLRLPAILCPLTIDRTRVGALIVFAPAPDAGDLDHLLLDSARFGLSVQMMRSHVAMLTATRNLEDLFADLLNGTRPLPAVVERAERLGLDLAKPARLVVLTPGETWRASEAEALELHRTLTPLTRQIDARATVAIRPGAIVVHCAADARRDALIPPLTQRLIAELRKTTGTQPVAVIGRICRIPEDYQTAWREGSRLTALAHRFGRTGLVDAADFGPFPVLMSAVDADEMRAFVARLIGAVVDHDAAEGTDYVHTLAVFLDHGGRSQPSADALGIHVTTLRYRLERLGDLFGLSLATPDARFALQLALQFQRVLQPPAPSESE</sequence>
<evidence type="ECO:0000256" key="1">
    <source>
        <dbReference type="ARBA" id="ARBA00006754"/>
    </source>
</evidence>
<dbReference type="EMBL" id="BMJQ01000016">
    <property type="protein sequence ID" value="GGF39635.1"/>
    <property type="molecule type" value="Genomic_DNA"/>
</dbReference>
<proteinExistence type="inferred from homology"/>
<comment type="similarity">
    <text evidence="1">Belongs to the CdaR family.</text>
</comment>
<dbReference type="Proteomes" id="UP000646365">
    <property type="component" value="Unassembled WGS sequence"/>
</dbReference>
<dbReference type="Pfam" id="PF13185">
    <property type="entry name" value="GAF_2"/>
    <property type="match status" value="1"/>
</dbReference>
<feature type="domain" description="GAF" evidence="2">
    <location>
        <begin position="21"/>
        <end position="172"/>
    </location>
</feature>
<evidence type="ECO:0000259" key="2">
    <source>
        <dbReference type="SMART" id="SM00065"/>
    </source>
</evidence>
<evidence type="ECO:0000313" key="4">
    <source>
        <dbReference type="Proteomes" id="UP000646365"/>
    </source>
</evidence>
<reference evidence="3" key="1">
    <citation type="journal article" date="2014" name="Int. J. Syst. Evol. Microbiol.">
        <title>Complete genome sequence of Corynebacterium casei LMG S-19264T (=DSM 44701T), isolated from a smear-ripened cheese.</title>
        <authorList>
            <consortium name="US DOE Joint Genome Institute (JGI-PGF)"/>
            <person name="Walter F."/>
            <person name="Albersmeier A."/>
            <person name="Kalinowski J."/>
            <person name="Ruckert C."/>
        </authorList>
    </citation>
    <scope>NUCLEOTIDE SEQUENCE</scope>
    <source>
        <strain evidence="3">CGMCC 1.15725</strain>
    </source>
</reference>
<name>A0A8J2YYP9_9PROT</name>
<dbReference type="InterPro" id="IPR029016">
    <property type="entry name" value="GAF-like_dom_sf"/>
</dbReference>